<comment type="caution">
    <text evidence="3">The sequence shown here is derived from an EMBL/GenBank/DDBJ whole genome shotgun (WGS) entry which is preliminary data.</text>
</comment>
<evidence type="ECO:0000313" key="4">
    <source>
        <dbReference type="Proteomes" id="UP000321456"/>
    </source>
</evidence>
<protein>
    <submittedName>
        <fullName evidence="3">Outer membrane beta-barrel protein</fullName>
    </submittedName>
</protein>
<feature type="region of interest" description="Disordered" evidence="1">
    <location>
        <begin position="107"/>
        <end position="181"/>
    </location>
</feature>
<dbReference type="AlphaFoldDB" id="A0A5C8V7D5"/>
<feature type="compositionally biased region" description="Polar residues" evidence="1">
    <location>
        <begin position="107"/>
        <end position="140"/>
    </location>
</feature>
<organism evidence="3 4">
    <name type="scientific">Flagellimonas hymeniacidonis</name>
    <dbReference type="NCBI Taxonomy" id="2603628"/>
    <lineage>
        <taxon>Bacteria</taxon>
        <taxon>Pseudomonadati</taxon>
        <taxon>Bacteroidota</taxon>
        <taxon>Flavobacteriia</taxon>
        <taxon>Flavobacteriales</taxon>
        <taxon>Flavobacteriaceae</taxon>
        <taxon>Flagellimonas</taxon>
    </lineage>
</organism>
<dbReference type="EMBL" id="VRUR01000001">
    <property type="protein sequence ID" value="TXN37567.1"/>
    <property type="molecule type" value="Genomic_DNA"/>
</dbReference>
<gene>
    <name evidence="3" type="ORF">FVB32_04570</name>
</gene>
<feature type="compositionally biased region" description="Basic and acidic residues" evidence="1">
    <location>
        <begin position="233"/>
        <end position="247"/>
    </location>
</feature>
<feature type="transmembrane region" description="Helical" evidence="2">
    <location>
        <begin position="45"/>
        <end position="63"/>
    </location>
</feature>
<evidence type="ECO:0000256" key="2">
    <source>
        <dbReference type="SAM" id="Phobius"/>
    </source>
</evidence>
<keyword evidence="2" id="KW-0812">Transmembrane</keyword>
<accession>A0A5C8V7D5</accession>
<keyword evidence="4" id="KW-1185">Reference proteome</keyword>
<reference evidence="3 4" key="1">
    <citation type="submission" date="2019-08" db="EMBL/GenBank/DDBJ databases">
        <title>Professor.</title>
        <authorList>
            <person name="Park J.S."/>
        </authorList>
    </citation>
    <scope>NUCLEOTIDE SEQUENCE [LARGE SCALE GENOMIC DNA]</scope>
    <source>
        <strain evidence="3 4">176CP5-101</strain>
    </source>
</reference>
<evidence type="ECO:0000256" key="1">
    <source>
        <dbReference type="SAM" id="MobiDB-lite"/>
    </source>
</evidence>
<proteinExistence type="predicted"/>
<dbReference type="RefSeq" id="WP_147741613.1">
    <property type="nucleotide sequence ID" value="NZ_VRUR01000001.1"/>
</dbReference>
<name>A0A5C8V7D5_9FLAO</name>
<feature type="region of interest" description="Disordered" evidence="1">
    <location>
        <begin position="233"/>
        <end position="266"/>
    </location>
</feature>
<keyword evidence="2" id="KW-1133">Transmembrane helix</keyword>
<evidence type="ECO:0000313" key="3">
    <source>
        <dbReference type="EMBL" id="TXN37567.1"/>
    </source>
</evidence>
<dbReference type="Proteomes" id="UP000321456">
    <property type="component" value="Unassembled WGS sequence"/>
</dbReference>
<keyword evidence="2" id="KW-0472">Membrane</keyword>
<sequence length="530" mass="58300">MGKKNLEQLFKDTFKDFHEVPDEKVWQSIETSLDKKKQKKRVIPIWWRLGGVAALLAVLFYVINPFGNQNNDGEIITETENNKISTQKDSIEQESDGLNLPTTIDETQQLTKSSSDNGSSTLESTEAITENDSQNTSTENKSIKIDQQLLTSSSDGQGKAVQNRIQNQNGSKEDEQLNINKNSNRNAVVVNNTLDNKSPTEVTESEALKLSEKNEAIAVATLEEETKNKILPSEENKNSVLQKEKVPENTVTEEAVAQNEEKSEELEKRSIFEVINEQQEDAVAENSQEKWSVGPSVAPVYFNATGEGSPIHSNFASNSKSGNINLSYGLTVAYNLSKKLKVRSGVHRVDFGYDTNEVIFSSSLEGSTNELIDNISYSQTSRNLVLQSKNNAPTAANDALFEVAASESPALDGKMVQQLGYIEVPVELNYALIDNKFGVNLIGGVSSLFLVDNSVLLESEGLVTEVGEANNANSVNFSTNVGIGLNYKFSPKAQLNLEPVFKYQLNTFSETAGPFRPFSVGVYSGVTFKF</sequence>